<dbReference type="InterPro" id="IPR041854">
    <property type="entry name" value="BFD-like_2Fe2S-bd_dom_sf"/>
</dbReference>
<evidence type="ECO:0000313" key="2">
    <source>
        <dbReference type="Proteomes" id="UP000537890"/>
    </source>
</evidence>
<dbReference type="EMBL" id="JACCHS010000114">
    <property type="protein sequence ID" value="NYT47274.1"/>
    <property type="molecule type" value="Genomic_DNA"/>
</dbReference>
<gene>
    <name evidence="1" type="ORF">H0A75_06535</name>
</gene>
<dbReference type="AlphaFoldDB" id="A0A7Z0SE00"/>
<name>A0A7Z0SE00_9GAMM</name>
<organism evidence="1 2">
    <name type="scientific">Candidatus Methanofishera endochildressiae</name>
    <dbReference type="NCBI Taxonomy" id="2738884"/>
    <lineage>
        <taxon>Bacteria</taxon>
        <taxon>Pseudomonadati</taxon>
        <taxon>Pseudomonadota</taxon>
        <taxon>Gammaproteobacteria</taxon>
        <taxon>Candidatus Methanofishera</taxon>
    </lineage>
</organism>
<evidence type="ECO:0000313" key="1">
    <source>
        <dbReference type="EMBL" id="NYT47274.1"/>
    </source>
</evidence>
<proteinExistence type="predicted"/>
<evidence type="ECO:0008006" key="3">
    <source>
        <dbReference type="Google" id="ProtNLM"/>
    </source>
</evidence>
<dbReference type="Proteomes" id="UP000537890">
    <property type="component" value="Unassembled WGS sequence"/>
</dbReference>
<comment type="caution">
    <text evidence="1">The sequence shown here is derived from an EMBL/GenBank/DDBJ whole genome shotgun (WGS) entry which is preliminary data.</text>
</comment>
<dbReference type="CDD" id="cd10141">
    <property type="entry name" value="CopZ-like_Fer2_BFD-like"/>
    <property type="match status" value="1"/>
</dbReference>
<dbReference type="Gene3D" id="1.10.10.1100">
    <property type="entry name" value="BFD-like [2Fe-2S]-binding domain"/>
    <property type="match status" value="1"/>
</dbReference>
<protein>
    <recommendedName>
        <fullName evidence="3">CopZ zinc binding domain-containing protein</fullName>
    </recommendedName>
</protein>
<sequence>MSELRTIVGIKAKTKDAPICYCFGVSVDEALHNPDAKAFVIQQTQLHNCACAIRNPSGRCCLKDFPKT</sequence>
<accession>A0A7Z0SE00</accession>
<reference evidence="1 2" key="1">
    <citation type="submission" date="2020-05" db="EMBL/GenBank/DDBJ databases">
        <title>Horizontal transmission and recombination maintain forever young bacterial symbiont genomes.</title>
        <authorList>
            <person name="Russell S.L."/>
            <person name="Pepper-Tunick E."/>
            <person name="Svedberg J."/>
            <person name="Byrne A."/>
            <person name="Ruelas Castillo J."/>
            <person name="Vollmers C."/>
            <person name="Beinart R.A."/>
            <person name="Corbett-Detig R."/>
        </authorList>
    </citation>
    <scope>NUCLEOTIDE SEQUENCE [LARGE SCALE GENOMIC DNA]</scope>
    <source>
        <strain evidence="1">4727-3</strain>
    </source>
</reference>